<evidence type="ECO:0000256" key="2">
    <source>
        <dbReference type="ARBA" id="ARBA00022645"/>
    </source>
</evidence>
<dbReference type="SUPFAM" id="SSF53474">
    <property type="entry name" value="alpha/beta-Hydrolases"/>
    <property type="match status" value="1"/>
</dbReference>
<evidence type="ECO:0000313" key="7">
    <source>
        <dbReference type="Proteomes" id="UP000034182"/>
    </source>
</evidence>
<accession>A0A0G2E0H4</accession>
<dbReference type="PANTHER" id="PTHR11802:SF131">
    <property type="entry name" value="CARBOXYPEPTIDASE"/>
    <property type="match status" value="1"/>
</dbReference>
<gene>
    <name evidence="6" type="ORF">UCDDS831_g06921</name>
</gene>
<dbReference type="GO" id="GO:0000324">
    <property type="term" value="C:fungal-type vacuole"/>
    <property type="evidence" value="ECO:0007669"/>
    <property type="project" value="TreeGrafter"/>
</dbReference>
<protein>
    <submittedName>
        <fullName evidence="6">Putative carboxypeptidase s1</fullName>
    </submittedName>
</protein>
<dbReference type="InterPro" id="IPR029058">
    <property type="entry name" value="AB_hydrolase_fold"/>
</dbReference>
<dbReference type="AlphaFoldDB" id="A0A0G2E0H4"/>
<proteinExistence type="inferred from homology"/>
<name>A0A0G2E0H4_9PEZI</name>
<dbReference type="InterPro" id="IPR001563">
    <property type="entry name" value="Peptidase_S10"/>
</dbReference>
<evidence type="ECO:0000256" key="5">
    <source>
        <dbReference type="ARBA" id="ARBA00023180"/>
    </source>
</evidence>
<sequence length="1073" mass="119483">MASATLVPMKYELFPLGSIKPQGWFRDQLRLCGQGLGGKLFYFYRFVKDSTWLGGTWEYSPLNEAAPYWYNYIVPLAFSFDESADADLARELRGQAEHFLQYTLDHQSADGWLGPETTQQTRGIWARCLLLQGLMNHAAADSAKRDAIIDAMLKFVKLAENMLERDYEGYLPKDGDEFDKQWFGVARAHELSTTLQWLHDEPEAVQHRESIWNVMEMLWEGSRLAKRDWTVFFTKENFPQKPDEYIGGLSSQRGAELCCTVELIFSLSYLHRLFGDNDFADRAELAAYNSLPAAVQSDWWSHQYVTQTNQPWARELQLEEGERTPFYDVCRYANVFGLEPEFLAIPGTTISCSSNYPFAPCAVHYTITTTQPFDFFIRVPRWATPSSTIDTGAAQPGSSRLCKTFAASIDDNNKPLAGLHRVHVPAASSDGGAYSIAVTLHADIRVEHHTDASVSISYGPLLYAYPVKHETTTRAPRNYKDQASDCPEVETTAPEAEGWKGNVRDHDLLPEPAAAWGIAVDPSKKMALVYQDPWLDGGRERAPNAAQNVTTITSPSGVTIRYKEPGKDGICETTPGVNSYSGYIDISPDVHVFFFFFESRRDPATDPVTLWLNGGPGSDSLIGAFEEIGPCEVLENMTTVLREHSWSDISNLLFLSQPVGTGFSYSDEEVGYLDPTYLTVDATGGADEKQGRFAVIDPTKQDNSRLAAVTAWELVQGFYSALPQLDAEIDSADFHLWTESFGGHWGPAFFTYFHAQNEALDKKNTTSGRKLHMKSLGIVNGIVDEPTQTEYLLRFTRENTYGLTLINDTVYDHGDFALRRPGGCQEMLDYCASLDRESLTRRVACSAAQFVCQADVEGLYYQFGLEGRGTYDIVVVVVPVQRARSGDDVPPDFWRAWLNTSPVQSALGVDLNYTSSNAIYNAFSLSGDFAAPYLPDLEKLLAWDVQVSLVYGDADYICNWLGGEALSLAANWAGSERFRDAGYTPLVVDGEAYGETRQYGKLSFTRVWDAGHEVPCEFSLSLLAPFVDIFNRTTFGFDIATGQLHVLPNSSYATNGTAETTHTTSAPPLPAQT</sequence>
<dbReference type="PRINTS" id="PR00724">
    <property type="entry name" value="CRBOXYPTASEC"/>
</dbReference>
<dbReference type="Pfam" id="PF00450">
    <property type="entry name" value="Peptidase_S10"/>
    <property type="match status" value="1"/>
</dbReference>
<dbReference type="PANTHER" id="PTHR11802">
    <property type="entry name" value="SERINE PROTEASE FAMILY S10 SERINE CARBOXYPEPTIDASE"/>
    <property type="match status" value="1"/>
</dbReference>
<comment type="similarity">
    <text evidence="1">Belongs to the peptidase S10 family.</text>
</comment>
<dbReference type="Gene3D" id="3.40.50.1820">
    <property type="entry name" value="alpha/beta hydrolase"/>
    <property type="match status" value="1"/>
</dbReference>
<evidence type="ECO:0000313" key="6">
    <source>
        <dbReference type="EMBL" id="KKY16582.1"/>
    </source>
</evidence>
<dbReference type="Proteomes" id="UP000034182">
    <property type="component" value="Unassembled WGS sequence"/>
</dbReference>
<keyword evidence="5" id="KW-0325">Glycoprotein</keyword>
<evidence type="ECO:0000256" key="3">
    <source>
        <dbReference type="ARBA" id="ARBA00022670"/>
    </source>
</evidence>
<dbReference type="EMBL" id="LAQI01000167">
    <property type="protein sequence ID" value="KKY16582.1"/>
    <property type="molecule type" value="Genomic_DNA"/>
</dbReference>
<reference evidence="6 7" key="1">
    <citation type="submission" date="2015-03" db="EMBL/GenBank/DDBJ databases">
        <authorList>
            <person name="Morales-Cruz A."/>
            <person name="Amrine K.C."/>
            <person name="Cantu D."/>
        </authorList>
    </citation>
    <scope>NUCLEOTIDE SEQUENCE [LARGE SCALE GENOMIC DNA]</scope>
    <source>
        <strain evidence="6">DS831</strain>
    </source>
</reference>
<evidence type="ECO:0000256" key="1">
    <source>
        <dbReference type="ARBA" id="ARBA00009431"/>
    </source>
</evidence>
<dbReference type="GO" id="GO:0006508">
    <property type="term" value="P:proteolysis"/>
    <property type="evidence" value="ECO:0007669"/>
    <property type="project" value="UniProtKB-KW"/>
</dbReference>
<keyword evidence="2 6" id="KW-0121">Carboxypeptidase</keyword>
<keyword evidence="3" id="KW-0645">Protease</keyword>
<evidence type="ECO:0000256" key="4">
    <source>
        <dbReference type="ARBA" id="ARBA00022801"/>
    </source>
</evidence>
<organism evidence="6 7">
    <name type="scientific">Diplodia seriata</name>
    <dbReference type="NCBI Taxonomy" id="420778"/>
    <lineage>
        <taxon>Eukaryota</taxon>
        <taxon>Fungi</taxon>
        <taxon>Dikarya</taxon>
        <taxon>Ascomycota</taxon>
        <taxon>Pezizomycotina</taxon>
        <taxon>Dothideomycetes</taxon>
        <taxon>Dothideomycetes incertae sedis</taxon>
        <taxon>Botryosphaeriales</taxon>
        <taxon>Botryosphaeriaceae</taxon>
        <taxon>Diplodia</taxon>
    </lineage>
</organism>
<keyword evidence="4" id="KW-0378">Hydrolase</keyword>
<comment type="caution">
    <text evidence="6">The sequence shown here is derived from an EMBL/GenBank/DDBJ whole genome shotgun (WGS) entry which is preliminary data.</text>
</comment>
<dbReference type="GO" id="GO:0004185">
    <property type="term" value="F:serine-type carboxypeptidase activity"/>
    <property type="evidence" value="ECO:0007669"/>
    <property type="project" value="InterPro"/>
</dbReference>
<reference evidence="6 7" key="2">
    <citation type="submission" date="2015-05" db="EMBL/GenBank/DDBJ databases">
        <title>Distinctive expansion of gene families associated with plant cell wall degradation and secondary metabolism in the genomes of grapevine trunk pathogens.</title>
        <authorList>
            <person name="Lawrence D.P."/>
            <person name="Travadon R."/>
            <person name="Rolshausen P.E."/>
            <person name="Baumgartner K."/>
        </authorList>
    </citation>
    <scope>NUCLEOTIDE SEQUENCE [LARGE SCALE GENOMIC DNA]</scope>
    <source>
        <strain evidence="6">DS831</strain>
    </source>
</reference>